<dbReference type="AlphaFoldDB" id="A0AAU8FXU3"/>
<name>A0AAU8FXU3_9MICO</name>
<dbReference type="EMBL" id="CP159290">
    <property type="protein sequence ID" value="XCH28288.1"/>
    <property type="molecule type" value="Genomic_DNA"/>
</dbReference>
<dbReference type="RefSeq" id="WP_353706866.1">
    <property type="nucleotide sequence ID" value="NZ_CP159290.1"/>
</dbReference>
<reference evidence="2" key="1">
    <citation type="submission" date="2024-06" db="EMBL/GenBank/DDBJ databases">
        <title>Complete genome sequence of the cellulolytic actinobacterium, Cellulosimicrobium ES-005.</title>
        <authorList>
            <person name="Matthews C.T."/>
            <person name="Underwood K.D."/>
            <person name="Ghanchi K.M."/>
            <person name="Fields S.D."/>
            <person name="Gardner S.G."/>
        </authorList>
    </citation>
    <scope>NUCLEOTIDE SEQUENCE</scope>
    <source>
        <strain evidence="2">ES-005</strain>
    </source>
</reference>
<proteinExistence type="predicted"/>
<accession>A0AAU8FXU3</accession>
<protein>
    <submittedName>
        <fullName evidence="2">Uncharacterized protein</fullName>
    </submittedName>
</protein>
<feature type="transmembrane region" description="Helical" evidence="1">
    <location>
        <begin position="37"/>
        <end position="58"/>
    </location>
</feature>
<keyword evidence="1" id="KW-1133">Transmembrane helix</keyword>
<keyword evidence="1" id="KW-0812">Transmembrane</keyword>
<organism evidence="2">
    <name type="scientific">Cellulosimicrobium sp. ES-005</name>
    <dbReference type="NCBI Taxonomy" id="3163031"/>
    <lineage>
        <taxon>Bacteria</taxon>
        <taxon>Bacillati</taxon>
        <taxon>Actinomycetota</taxon>
        <taxon>Actinomycetes</taxon>
        <taxon>Micrococcales</taxon>
        <taxon>Promicromonosporaceae</taxon>
        <taxon>Cellulosimicrobium</taxon>
    </lineage>
</organism>
<evidence type="ECO:0000313" key="2">
    <source>
        <dbReference type="EMBL" id="XCH28288.1"/>
    </source>
</evidence>
<evidence type="ECO:0000256" key="1">
    <source>
        <dbReference type="SAM" id="Phobius"/>
    </source>
</evidence>
<sequence>MLRAIRTDDYEELRGWEAPVVTWKPPTPRRQRRTARLLAVLSVCCVLGGLLVLVMLVVSAW</sequence>
<gene>
    <name evidence="2" type="ORF">ABRQ22_11790</name>
</gene>
<keyword evidence="1" id="KW-0472">Membrane</keyword>